<evidence type="ECO:0000313" key="1">
    <source>
        <dbReference type="EMBL" id="NVE95767.1"/>
    </source>
</evidence>
<protein>
    <recommendedName>
        <fullName evidence="3">MarR family transcriptional regulator</fullName>
    </recommendedName>
</protein>
<keyword evidence="2" id="KW-1185">Reference proteome</keyword>
<sequence length="116" mass="12760">MLKRLRKSTVSGHARRFSRGSEPLQLAAMQALANILVVLTFRQSTGEATRLSDLSSVTGLPQKEALRLVRDLHDARVLTIRADAHEVTESEVCLDGDALHCLRDLLPISARIAFGE</sequence>
<gene>
    <name evidence="1" type="ORF">HUO12_12740</name>
</gene>
<organism evidence="1 2">
    <name type="scientific">Altererythrobacter lutimaris</name>
    <dbReference type="NCBI Taxonomy" id="2743979"/>
    <lineage>
        <taxon>Bacteria</taxon>
        <taxon>Pseudomonadati</taxon>
        <taxon>Pseudomonadota</taxon>
        <taxon>Alphaproteobacteria</taxon>
        <taxon>Sphingomonadales</taxon>
        <taxon>Erythrobacteraceae</taxon>
        <taxon>Altererythrobacter</taxon>
    </lineage>
</organism>
<comment type="caution">
    <text evidence="1">The sequence shown here is derived from an EMBL/GenBank/DDBJ whole genome shotgun (WGS) entry which is preliminary data.</text>
</comment>
<dbReference type="AlphaFoldDB" id="A0A850H9D0"/>
<proteinExistence type="predicted"/>
<dbReference type="Proteomes" id="UP000546031">
    <property type="component" value="Unassembled WGS sequence"/>
</dbReference>
<dbReference type="EMBL" id="JABWTA010000001">
    <property type="protein sequence ID" value="NVE95767.1"/>
    <property type="molecule type" value="Genomic_DNA"/>
</dbReference>
<evidence type="ECO:0008006" key="3">
    <source>
        <dbReference type="Google" id="ProtNLM"/>
    </source>
</evidence>
<accession>A0A850H9D0</accession>
<evidence type="ECO:0000313" key="2">
    <source>
        <dbReference type="Proteomes" id="UP000546031"/>
    </source>
</evidence>
<name>A0A850H9D0_9SPHN</name>
<reference evidence="1 2" key="1">
    <citation type="submission" date="2020-06" db="EMBL/GenBank/DDBJ databases">
        <title>Altererythrobacter lutimaris sp. nov., a marine bacterium isolated from a tidal flat.</title>
        <authorList>
            <person name="Kim D."/>
            <person name="Yoo Y."/>
            <person name="Kim J.-J."/>
        </authorList>
    </citation>
    <scope>NUCLEOTIDE SEQUENCE [LARGE SCALE GENOMIC DNA]</scope>
    <source>
        <strain evidence="1 2">JGD-16</strain>
    </source>
</reference>